<dbReference type="InterPro" id="IPR009100">
    <property type="entry name" value="AcylCoA_DH/oxidase_NM_dom_sf"/>
</dbReference>
<organism evidence="15">
    <name type="scientific">marine metagenome</name>
    <dbReference type="NCBI Taxonomy" id="408172"/>
    <lineage>
        <taxon>unclassified sequences</taxon>
        <taxon>metagenomes</taxon>
        <taxon>ecological metagenomes</taxon>
    </lineage>
</organism>
<evidence type="ECO:0000256" key="11">
    <source>
        <dbReference type="ARBA" id="ARBA00039033"/>
    </source>
</evidence>
<comment type="subcellular location">
    <subcellularLocation>
        <location evidence="2">Mitochondrion matrix</location>
    </subcellularLocation>
</comment>
<dbReference type="EMBL" id="UINC01150149">
    <property type="protein sequence ID" value="SVD43050.1"/>
    <property type="molecule type" value="Genomic_DNA"/>
</dbReference>
<evidence type="ECO:0000259" key="14">
    <source>
        <dbReference type="Pfam" id="PF02770"/>
    </source>
</evidence>
<name>A0A382V9B0_9ZZZZ</name>
<dbReference type="InterPro" id="IPR006089">
    <property type="entry name" value="Acyl-CoA_DH_CS"/>
</dbReference>
<feature type="non-terminal residue" evidence="15">
    <location>
        <position position="1"/>
    </location>
</feature>
<keyword evidence="5" id="KW-0274">FAD</keyword>
<dbReference type="GO" id="GO:0033539">
    <property type="term" value="P:fatty acid beta-oxidation using acyl-CoA dehydrogenase"/>
    <property type="evidence" value="ECO:0007669"/>
    <property type="project" value="TreeGrafter"/>
</dbReference>
<dbReference type="GO" id="GO:0005759">
    <property type="term" value="C:mitochondrial matrix"/>
    <property type="evidence" value="ECO:0007669"/>
    <property type="project" value="UniProtKB-SubCell"/>
</dbReference>
<keyword evidence="4" id="KW-0285">Flavoprotein</keyword>
<dbReference type="GO" id="GO:0004361">
    <property type="term" value="F:glutaryl-CoA dehydrogenase activity"/>
    <property type="evidence" value="ECO:0007669"/>
    <property type="project" value="UniProtKB-EC"/>
</dbReference>
<dbReference type="GO" id="GO:0050660">
    <property type="term" value="F:flavin adenine dinucleotide binding"/>
    <property type="evidence" value="ECO:0007669"/>
    <property type="project" value="TreeGrafter"/>
</dbReference>
<dbReference type="SUPFAM" id="SSF47203">
    <property type="entry name" value="Acyl-CoA dehydrogenase C-terminal domain-like"/>
    <property type="match status" value="1"/>
</dbReference>
<dbReference type="EC" id="1.3.8.6" evidence="11"/>
<proteinExistence type="inferred from homology"/>
<dbReference type="Gene3D" id="2.40.110.10">
    <property type="entry name" value="Butyryl-CoA Dehydrogenase, subunit A, domain 2"/>
    <property type="match status" value="1"/>
</dbReference>
<keyword evidence="7" id="KW-0560">Oxidoreductase</keyword>
<dbReference type="AlphaFoldDB" id="A0A382V9B0"/>
<evidence type="ECO:0000313" key="15">
    <source>
        <dbReference type="EMBL" id="SVD43050.1"/>
    </source>
</evidence>
<evidence type="ECO:0000256" key="9">
    <source>
        <dbReference type="ARBA" id="ARBA00037899"/>
    </source>
</evidence>
<feature type="domain" description="Acyl-CoA oxidase/dehydrogenase middle" evidence="14">
    <location>
        <begin position="11"/>
        <end position="102"/>
    </location>
</feature>
<dbReference type="SUPFAM" id="SSF56645">
    <property type="entry name" value="Acyl-CoA dehydrogenase NM domain-like"/>
    <property type="match status" value="1"/>
</dbReference>
<keyword evidence="6" id="KW-0809">Transit peptide</keyword>
<evidence type="ECO:0000259" key="13">
    <source>
        <dbReference type="Pfam" id="PF00441"/>
    </source>
</evidence>
<dbReference type="Gene3D" id="1.20.140.10">
    <property type="entry name" value="Butyryl-CoA Dehydrogenase, subunit A, domain 3"/>
    <property type="match status" value="1"/>
</dbReference>
<accession>A0A382V9B0</accession>
<evidence type="ECO:0000256" key="5">
    <source>
        <dbReference type="ARBA" id="ARBA00022827"/>
    </source>
</evidence>
<evidence type="ECO:0000256" key="8">
    <source>
        <dbReference type="ARBA" id="ARBA00023128"/>
    </source>
</evidence>
<evidence type="ECO:0000256" key="7">
    <source>
        <dbReference type="ARBA" id="ARBA00023002"/>
    </source>
</evidence>
<evidence type="ECO:0000256" key="2">
    <source>
        <dbReference type="ARBA" id="ARBA00004305"/>
    </source>
</evidence>
<comment type="catalytic activity">
    <reaction evidence="12">
        <text>glutaryl-CoA + oxidized [electron-transfer flavoprotein] + 2 H(+) = (2E)-butenoyl-CoA + reduced [electron-transfer flavoprotein] + CO2</text>
        <dbReference type="Rhea" id="RHEA:13389"/>
        <dbReference type="Rhea" id="RHEA-COMP:10685"/>
        <dbReference type="Rhea" id="RHEA-COMP:10686"/>
        <dbReference type="ChEBI" id="CHEBI:15378"/>
        <dbReference type="ChEBI" id="CHEBI:16526"/>
        <dbReference type="ChEBI" id="CHEBI:57332"/>
        <dbReference type="ChEBI" id="CHEBI:57378"/>
        <dbReference type="ChEBI" id="CHEBI:57692"/>
        <dbReference type="ChEBI" id="CHEBI:58307"/>
        <dbReference type="EC" id="1.3.8.6"/>
    </reaction>
</comment>
<protein>
    <recommendedName>
        <fullName evidence="11">glutaryl-CoA dehydrogenase (ETF)</fullName>
        <ecNumber evidence="11">1.3.8.6</ecNumber>
    </recommendedName>
</protein>
<dbReference type="PROSITE" id="PS00072">
    <property type="entry name" value="ACYL_COA_DH_1"/>
    <property type="match status" value="1"/>
</dbReference>
<dbReference type="GO" id="GO:0046949">
    <property type="term" value="P:fatty-acyl-CoA biosynthetic process"/>
    <property type="evidence" value="ECO:0007669"/>
    <property type="project" value="TreeGrafter"/>
</dbReference>
<comment type="pathway">
    <text evidence="9">Amino-acid metabolism; lysine degradation.</text>
</comment>
<dbReference type="InterPro" id="IPR046373">
    <property type="entry name" value="Acyl-CoA_Oxase/DH_mid-dom_sf"/>
</dbReference>
<evidence type="ECO:0000256" key="4">
    <source>
        <dbReference type="ARBA" id="ARBA00022630"/>
    </source>
</evidence>
<keyword evidence="8" id="KW-0496">Mitochondrion</keyword>
<dbReference type="InterPro" id="IPR009075">
    <property type="entry name" value="AcylCo_DH/oxidase_C"/>
</dbReference>
<dbReference type="InterPro" id="IPR036250">
    <property type="entry name" value="AcylCo_DH-like_C"/>
</dbReference>
<sequence>PDLISGKKIGCFGLTESEAGSDPSSMKTNFNETNDEYILNGSKNWITNAPIADVFIIWALNEKKEVSGFILDKDTKGLNTSYIKNKTSLKISPTGQIILNDVHIPKNKILPKTNGWKSVFSCLNKARYGIAWGVLGAATQSWLIAKEYTENRIMFKKPLAANQLIQKKLADMQTEINIALSACLHTGRAMDKNMDTKVAISILKRNNCKKAINVVREARDMLGANGLLEENHIMRHLVNLETVKTYEGTEDIHSLILGKFQTNIDAF</sequence>
<dbReference type="PANTHER" id="PTHR42807">
    <property type="entry name" value="GLUTARYL-COA DEHYDROGENASE, MITOCHONDRIAL"/>
    <property type="match status" value="1"/>
</dbReference>
<feature type="domain" description="Acyl-CoA dehydrogenase/oxidase C-terminal" evidence="13">
    <location>
        <begin position="114"/>
        <end position="259"/>
    </location>
</feature>
<gene>
    <name evidence="15" type="ORF">METZ01_LOCUS395904</name>
</gene>
<evidence type="ECO:0000256" key="3">
    <source>
        <dbReference type="ARBA" id="ARBA00009347"/>
    </source>
</evidence>
<evidence type="ECO:0000256" key="10">
    <source>
        <dbReference type="ARBA" id="ARBA00037927"/>
    </source>
</evidence>
<dbReference type="Pfam" id="PF00441">
    <property type="entry name" value="Acyl-CoA_dh_1"/>
    <property type="match status" value="1"/>
</dbReference>
<comment type="pathway">
    <text evidence="10">Amino-acid metabolism; tryptophan metabolism.</text>
</comment>
<comment type="cofactor">
    <cofactor evidence="1">
        <name>FAD</name>
        <dbReference type="ChEBI" id="CHEBI:57692"/>
    </cofactor>
</comment>
<reference evidence="15" key="1">
    <citation type="submission" date="2018-05" db="EMBL/GenBank/DDBJ databases">
        <authorList>
            <person name="Lanie J.A."/>
            <person name="Ng W.-L."/>
            <person name="Kazmierczak K.M."/>
            <person name="Andrzejewski T.M."/>
            <person name="Davidsen T.M."/>
            <person name="Wayne K.J."/>
            <person name="Tettelin H."/>
            <person name="Glass J.I."/>
            <person name="Rusch D."/>
            <person name="Podicherti R."/>
            <person name="Tsui H.-C.T."/>
            <person name="Winkler M.E."/>
        </authorList>
    </citation>
    <scope>NUCLEOTIDE SEQUENCE</scope>
</reference>
<dbReference type="InterPro" id="IPR052033">
    <property type="entry name" value="Glutaryl-CoA_DH_mitochondrial"/>
</dbReference>
<dbReference type="Pfam" id="PF02770">
    <property type="entry name" value="Acyl-CoA_dh_M"/>
    <property type="match status" value="1"/>
</dbReference>
<evidence type="ECO:0000256" key="6">
    <source>
        <dbReference type="ARBA" id="ARBA00022946"/>
    </source>
</evidence>
<dbReference type="InterPro" id="IPR006091">
    <property type="entry name" value="Acyl-CoA_Oxase/DH_mid-dom"/>
</dbReference>
<dbReference type="PANTHER" id="PTHR42807:SF1">
    <property type="entry name" value="GLUTARYL-COA DEHYDROGENASE, MITOCHONDRIAL"/>
    <property type="match status" value="1"/>
</dbReference>
<evidence type="ECO:0000256" key="1">
    <source>
        <dbReference type="ARBA" id="ARBA00001974"/>
    </source>
</evidence>
<evidence type="ECO:0000256" key="12">
    <source>
        <dbReference type="ARBA" id="ARBA00049493"/>
    </source>
</evidence>
<dbReference type="GO" id="GO:0000062">
    <property type="term" value="F:fatty-acyl-CoA binding"/>
    <property type="evidence" value="ECO:0007669"/>
    <property type="project" value="TreeGrafter"/>
</dbReference>
<comment type="similarity">
    <text evidence="3">Belongs to the acyl-CoA dehydrogenase family.</text>
</comment>